<dbReference type="Proteomes" id="UP000024404">
    <property type="component" value="Unassembled WGS sequence"/>
</dbReference>
<dbReference type="AlphaFoldDB" id="A0A8R1Y0F9"/>
<reference evidence="2" key="1">
    <citation type="submission" date="2013-10" db="EMBL/GenBank/DDBJ databases">
        <title>Genome sequencing of Onchocerca volvulus.</title>
        <authorList>
            <person name="Cotton J."/>
            <person name="Tsai J."/>
            <person name="Stanley E."/>
            <person name="Tracey A."/>
            <person name="Holroyd N."/>
            <person name="Lustigman S."/>
            <person name="Berriman M."/>
        </authorList>
    </citation>
    <scope>NUCLEOTIDE SEQUENCE</scope>
</reference>
<organism evidence="1 2">
    <name type="scientific">Onchocerca volvulus</name>
    <dbReference type="NCBI Taxonomy" id="6282"/>
    <lineage>
        <taxon>Eukaryota</taxon>
        <taxon>Metazoa</taxon>
        <taxon>Ecdysozoa</taxon>
        <taxon>Nematoda</taxon>
        <taxon>Chromadorea</taxon>
        <taxon>Rhabditida</taxon>
        <taxon>Spirurina</taxon>
        <taxon>Spiruromorpha</taxon>
        <taxon>Filarioidea</taxon>
        <taxon>Onchocercidae</taxon>
        <taxon>Onchocerca</taxon>
    </lineage>
</organism>
<evidence type="ECO:0000313" key="1">
    <source>
        <dbReference type="EnsemblMetazoa" id="OVOC6053.1"/>
    </source>
</evidence>
<sequence>MYYIQCTDEVLSYNRYYLYITYRYFHDYMNDNPEENSISLDFESTTVEQVLSFAFTGLCQMKYYGGSLDSSDFANYHQFLACFHLLKPLMNQELLQMYDDDFCRIFQKECNTTRPPCEASTLQFLRLAIRWGFPKLDVSTIARIVPVFPDTYSSHLNVDEQPHIINEMIQTQHDYEMYKESDGLADSTVPQLSPLGRIELLKIKCKQVFKWTGQGFMSDISKPTLAPSMLTKRNVFELPPMQRPSRIYDTTEKIDWKKKAYIY</sequence>
<reference evidence="1" key="2">
    <citation type="submission" date="2022-06" db="UniProtKB">
        <authorList>
            <consortium name="EnsemblMetazoa"/>
        </authorList>
    </citation>
    <scope>IDENTIFICATION</scope>
</reference>
<protein>
    <submittedName>
        <fullName evidence="1">Uncharacterized protein</fullName>
    </submittedName>
</protein>
<dbReference type="EnsemblMetazoa" id="OVOC6053.1">
    <property type="protein sequence ID" value="OVOC6053.1"/>
    <property type="gene ID" value="WBGene00242862"/>
</dbReference>
<evidence type="ECO:0000313" key="2">
    <source>
        <dbReference type="Proteomes" id="UP000024404"/>
    </source>
</evidence>
<keyword evidence="2" id="KW-1185">Reference proteome</keyword>
<dbReference type="OMA" id="RPPCEAN"/>
<dbReference type="EMBL" id="CMVM020000169">
    <property type="status" value="NOT_ANNOTATED_CDS"/>
    <property type="molecule type" value="Genomic_DNA"/>
</dbReference>
<name>A0A8R1Y0F9_ONCVO</name>
<proteinExistence type="predicted"/>
<accession>A0A8R1Y0F9</accession>